<comment type="cofactor">
    <cofactor evidence="1">
        <name>pyridoxal 5'-phosphate</name>
        <dbReference type="ChEBI" id="CHEBI:597326"/>
    </cofactor>
</comment>
<dbReference type="GO" id="GO:0004794">
    <property type="term" value="F:threonine deaminase activity"/>
    <property type="evidence" value="ECO:0007669"/>
    <property type="project" value="TreeGrafter"/>
</dbReference>
<dbReference type="EMBL" id="OA888858">
    <property type="protein sequence ID" value="CAD7284061.1"/>
    <property type="molecule type" value="Genomic_DNA"/>
</dbReference>
<evidence type="ECO:0000256" key="4">
    <source>
        <dbReference type="ARBA" id="ARBA00022898"/>
    </source>
</evidence>
<comment type="similarity">
    <text evidence="2">Belongs to the serine/threonine dehydratase family.</text>
</comment>
<evidence type="ECO:0000256" key="2">
    <source>
        <dbReference type="ARBA" id="ARBA00010869"/>
    </source>
</evidence>
<evidence type="ECO:0000256" key="5">
    <source>
        <dbReference type="ARBA" id="ARBA00023239"/>
    </source>
</evidence>
<protein>
    <recommendedName>
        <fullName evidence="3">L-serine ammonia-lyase</fullName>
        <ecNumber evidence="3">4.3.1.17</ecNumber>
    </recommendedName>
    <alternativeName>
        <fullName evidence="6">L-serine deaminase</fullName>
    </alternativeName>
    <alternativeName>
        <fullName evidence="7">L-threonine dehydratase</fullName>
    </alternativeName>
</protein>
<dbReference type="GO" id="GO:0009097">
    <property type="term" value="P:isoleucine biosynthetic process"/>
    <property type="evidence" value="ECO:0007669"/>
    <property type="project" value="TreeGrafter"/>
</dbReference>
<dbReference type="Pfam" id="PF00291">
    <property type="entry name" value="PALP"/>
    <property type="match status" value="2"/>
</dbReference>
<dbReference type="PANTHER" id="PTHR48078:SF2">
    <property type="entry name" value="CATABOLIC L-SERINE_THREONINE DEHYDRATASE"/>
    <property type="match status" value="1"/>
</dbReference>
<dbReference type="GO" id="GO:0006567">
    <property type="term" value="P:L-threonine catabolic process"/>
    <property type="evidence" value="ECO:0007669"/>
    <property type="project" value="TreeGrafter"/>
</dbReference>
<evidence type="ECO:0000259" key="9">
    <source>
        <dbReference type="Pfam" id="PF00291"/>
    </source>
</evidence>
<dbReference type="Gene3D" id="3.40.50.1100">
    <property type="match status" value="3"/>
</dbReference>
<keyword evidence="4" id="KW-0663">Pyridoxal phosphate</keyword>
<keyword evidence="11" id="KW-1185">Reference proteome</keyword>
<dbReference type="InterPro" id="IPR036052">
    <property type="entry name" value="TrpB-like_PALP_sf"/>
</dbReference>
<evidence type="ECO:0000256" key="1">
    <source>
        <dbReference type="ARBA" id="ARBA00001933"/>
    </source>
</evidence>
<gene>
    <name evidence="10" type="ORF">NMOB1V02_LOCUS11669</name>
</gene>
<dbReference type="Proteomes" id="UP000678499">
    <property type="component" value="Unassembled WGS sequence"/>
</dbReference>
<dbReference type="InterPro" id="IPR001926">
    <property type="entry name" value="TrpB-like_PALP"/>
</dbReference>
<dbReference type="InterPro" id="IPR050147">
    <property type="entry name" value="Ser/Thr_Dehydratase"/>
</dbReference>
<reference evidence="10" key="1">
    <citation type="submission" date="2020-11" db="EMBL/GenBank/DDBJ databases">
        <authorList>
            <person name="Tran Van P."/>
        </authorList>
    </citation>
    <scope>NUCLEOTIDE SEQUENCE</scope>
</reference>
<evidence type="ECO:0000256" key="8">
    <source>
        <dbReference type="ARBA" id="ARBA00049406"/>
    </source>
</evidence>
<dbReference type="OrthoDB" id="4418812at2759"/>
<dbReference type="EMBL" id="CAJPEX010006821">
    <property type="protein sequence ID" value="CAG0924213.1"/>
    <property type="molecule type" value="Genomic_DNA"/>
</dbReference>
<comment type="catalytic activity">
    <reaction evidence="8">
        <text>L-serine = pyruvate + NH4(+)</text>
        <dbReference type="Rhea" id="RHEA:19169"/>
        <dbReference type="ChEBI" id="CHEBI:15361"/>
        <dbReference type="ChEBI" id="CHEBI:28938"/>
        <dbReference type="ChEBI" id="CHEBI:33384"/>
        <dbReference type="EC" id="4.3.1.17"/>
    </reaction>
</comment>
<dbReference type="SUPFAM" id="SSF53686">
    <property type="entry name" value="Tryptophan synthase beta subunit-like PLP-dependent enzymes"/>
    <property type="match status" value="2"/>
</dbReference>
<dbReference type="GO" id="GO:0030170">
    <property type="term" value="F:pyridoxal phosphate binding"/>
    <property type="evidence" value="ECO:0007669"/>
    <property type="project" value="InterPro"/>
</dbReference>
<organism evidence="10">
    <name type="scientific">Notodromas monacha</name>
    <dbReference type="NCBI Taxonomy" id="399045"/>
    <lineage>
        <taxon>Eukaryota</taxon>
        <taxon>Metazoa</taxon>
        <taxon>Ecdysozoa</taxon>
        <taxon>Arthropoda</taxon>
        <taxon>Crustacea</taxon>
        <taxon>Oligostraca</taxon>
        <taxon>Ostracoda</taxon>
        <taxon>Podocopa</taxon>
        <taxon>Podocopida</taxon>
        <taxon>Cypridocopina</taxon>
        <taxon>Cypridoidea</taxon>
        <taxon>Cyprididae</taxon>
        <taxon>Notodromas</taxon>
    </lineage>
</organism>
<dbReference type="AlphaFoldDB" id="A0A7R9BYS3"/>
<proteinExistence type="inferred from homology"/>
<keyword evidence="5" id="KW-0456">Lyase</keyword>
<dbReference type="GO" id="GO:0003941">
    <property type="term" value="F:L-serine ammonia-lyase activity"/>
    <property type="evidence" value="ECO:0007669"/>
    <property type="project" value="UniProtKB-EC"/>
</dbReference>
<dbReference type="GO" id="GO:0006565">
    <property type="term" value="P:L-serine catabolic process"/>
    <property type="evidence" value="ECO:0007669"/>
    <property type="project" value="TreeGrafter"/>
</dbReference>
<feature type="domain" description="Tryptophan synthase beta chain-like PALP" evidence="9">
    <location>
        <begin position="12"/>
        <end position="106"/>
    </location>
</feature>
<evidence type="ECO:0000256" key="7">
    <source>
        <dbReference type="ARBA" id="ARBA00042605"/>
    </source>
</evidence>
<evidence type="ECO:0000313" key="11">
    <source>
        <dbReference type="Proteomes" id="UP000678499"/>
    </source>
</evidence>
<name>A0A7R9BYS3_9CRUS</name>
<accession>A0A7R9BYS3</accession>
<dbReference type="EC" id="4.3.1.17" evidence="3"/>
<feature type="domain" description="Tryptophan synthase beta chain-like PALP" evidence="9">
    <location>
        <begin position="113"/>
        <end position="208"/>
    </location>
</feature>
<evidence type="ECO:0000256" key="6">
    <source>
        <dbReference type="ARBA" id="ARBA00041766"/>
    </source>
</evidence>
<evidence type="ECO:0000313" key="10">
    <source>
        <dbReference type="EMBL" id="CAD7284061.1"/>
    </source>
</evidence>
<dbReference type="PANTHER" id="PTHR48078">
    <property type="entry name" value="THREONINE DEHYDRATASE, MITOCHONDRIAL-RELATED"/>
    <property type="match status" value="1"/>
</dbReference>
<dbReference type="PROSITE" id="PS00165">
    <property type="entry name" value="DEHYDRATASE_SER_THR"/>
    <property type="match status" value="1"/>
</dbReference>
<evidence type="ECO:0000256" key="3">
    <source>
        <dbReference type="ARBA" id="ARBA00012093"/>
    </source>
</evidence>
<sequence length="208" mass="21758">MTGKRREYLHIETPFLRLAFANKYLPAAGRDLKVFGKFENMQPSGSFKLRGLGYLASKAVANGATGICTSSGGNAAYAVAYSAQVLGVPYTVCLPTSTPAFVVNALAAGEKSTVIAVANGATGICTSSGGNAAYAVAYSAQVLGVPYTVCLPTSTPAFVVNALAAGEKSTVILHGKNWDEAHAKLLSIVEESQGKLYLIHPFDHPDIW</sequence>
<dbReference type="InterPro" id="IPR000634">
    <property type="entry name" value="Ser/Thr_deHydtase_PyrdxlP-BS"/>
</dbReference>